<dbReference type="EMBL" id="JGZN01000008">
    <property type="protein sequence ID" value="KFI92185.1"/>
    <property type="molecule type" value="Genomic_DNA"/>
</dbReference>
<comment type="caution">
    <text evidence="1">The sequence shown here is derived from an EMBL/GenBank/DDBJ whole genome shotgun (WGS) entry which is preliminary data.</text>
</comment>
<name>A0A087D9I5_9BIFI</name>
<reference evidence="1 2" key="1">
    <citation type="submission" date="2014-03" db="EMBL/GenBank/DDBJ databases">
        <title>Genomics of Bifidobacteria.</title>
        <authorList>
            <person name="Ventura M."/>
            <person name="Milani C."/>
            <person name="Lugli G.A."/>
        </authorList>
    </citation>
    <scope>NUCLEOTIDE SEQUENCE [LARGE SCALE GENOMIC DNA]</scope>
    <source>
        <strain evidence="1 2">DSM 23967</strain>
    </source>
</reference>
<dbReference type="AlphaFoldDB" id="A0A087D9I5"/>
<dbReference type="STRING" id="1437607.BISA_0581"/>
<proteinExistence type="predicted"/>
<evidence type="ECO:0000313" key="2">
    <source>
        <dbReference type="Proteomes" id="UP000029066"/>
    </source>
</evidence>
<accession>A0A087D9I5</accession>
<organism evidence="1 2">
    <name type="scientific">Bifidobacterium saguini DSM 23967</name>
    <dbReference type="NCBI Taxonomy" id="1437607"/>
    <lineage>
        <taxon>Bacteria</taxon>
        <taxon>Bacillati</taxon>
        <taxon>Actinomycetota</taxon>
        <taxon>Actinomycetes</taxon>
        <taxon>Bifidobacteriales</taxon>
        <taxon>Bifidobacteriaceae</taxon>
        <taxon>Bifidobacterium</taxon>
    </lineage>
</organism>
<gene>
    <name evidence="1" type="ORF">BISA_0581</name>
</gene>
<dbReference type="Proteomes" id="UP000029066">
    <property type="component" value="Unassembled WGS sequence"/>
</dbReference>
<sequence>MHVHGSHFLSFITPVHDGGGNPDLTHRELRKCLIWCTYHVKNLWEYKTLALLPDS</sequence>
<protein>
    <submittedName>
        <fullName evidence="1">Uncharacterized protein</fullName>
    </submittedName>
</protein>
<evidence type="ECO:0000313" key="1">
    <source>
        <dbReference type="EMBL" id="KFI92185.1"/>
    </source>
</evidence>